<dbReference type="Pfam" id="PF07690">
    <property type="entry name" value="MFS_1"/>
    <property type="match status" value="1"/>
</dbReference>
<evidence type="ECO:0000256" key="6">
    <source>
        <dbReference type="ARBA" id="ARBA00023136"/>
    </source>
</evidence>
<feature type="transmembrane region" description="Helical" evidence="8">
    <location>
        <begin position="119"/>
        <end position="138"/>
    </location>
</feature>
<dbReference type="AlphaFoldDB" id="W9Y8S6"/>
<feature type="region of interest" description="Disordered" evidence="7">
    <location>
        <begin position="1"/>
        <end position="65"/>
    </location>
</feature>
<proteinExistence type="inferred from homology"/>
<evidence type="ECO:0000256" key="2">
    <source>
        <dbReference type="ARBA" id="ARBA00008335"/>
    </source>
</evidence>
<dbReference type="SUPFAM" id="SSF103473">
    <property type="entry name" value="MFS general substrate transporter"/>
    <property type="match status" value="2"/>
</dbReference>
<dbReference type="InterPro" id="IPR036259">
    <property type="entry name" value="MFS_trans_sf"/>
</dbReference>
<evidence type="ECO:0000256" key="5">
    <source>
        <dbReference type="ARBA" id="ARBA00022989"/>
    </source>
</evidence>
<dbReference type="GeneID" id="19164046"/>
<dbReference type="GO" id="GO:0005886">
    <property type="term" value="C:plasma membrane"/>
    <property type="evidence" value="ECO:0007669"/>
    <property type="project" value="TreeGrafter"/>
</dbReference>
<sequence>MATRSRDNIETPSEEEHVEKHGLKGKIEAIFKSSSTHDARDVAAEEKADGSGAGQEETLEPDAQAGVQGIEAATTVWTKSHMILAYVFIWLIYFVISLQEVAVRSLTPYVTSSFSRHSLTGATNIMSSIIGGVARVPTAKILDTWGRPQGMALMTIIWAIGFAMMAACENVETYAAAQVFYVTGSQGISYCLTVFISDTSSLRNRTLMLSFATSPYIITTWLGGPVSQSIVNGFGFKWGFGIFAIIVPVTVAPLTWLFIYNQHKAKKAGLLKPRQISFKPSALMKYFIDVDLLGILILAAGMSLFLLPFSLYSYQPDKWRSPMIICMITFGGALLIFFAIYEKYLAPKTFIPFELLMDRTVFFAGLMFVFVFFNSAVWGAYFFSMLQVVWGLSVIDATYVSAIYRVGSCLFSFAVGLAVRWTGRFKWIALYFAVPLMILGVGLMIEFRQPDSDIGYVCMTQIFVAFAGGSIVLCGEMAMMAPSNHQNIAAVIAILDLFGSIGTAAGGTVATAIWTGVFPDRLRKYLPPGVDANKIYGSIVAQMFYKRGTPTRDAINRAYGDAQRYMLITSVSLLAGAWICVFLWRDIKVKDRKQVKGRVV</sequence>
<dbReference type="Proteomes" id="UP000019484">
    <property type="component" value="Unassembled WGS sequence"/>
</dbReference>
<keyword evidence="5 8" id="KW-1133">Transmembrane helix</keyword>
<feature type="transmembrane region" description="Helical" evidence="8">
    <location>
        <begin position="83"/>
        <end position="99"/>
    </location>
</feature>
<dbReference type="InterPro" id="IPR011701">
    <property type="entry name" value="MFS"/>
</dbReference>
<dbReference type="PANTHER" id="PTHR23501:SF3">
    <property type="entry name" value="MAJOR FACILITATOR SUPERFAMILY (MFS) PROFILE DOMAIN-CONTAINING PROTEIN"/>
    <property type="match status" value="1"/>
</dbReference>
<organism evidence="9 10">
    <name type="scientific">Capronia coronata CBS 617.96</name>
    <dbReference type="NCBI Taxonomy" id="1182541"/>
    <lineage>
        <taxon>Eukaryota</taxon>
        <taxon>Fungi</taxon>
        <taxon>Dikarya</taxon>
        <taxon>Ascomycota</taxon>
        <taxon>Pezizomycotina</taxon>
        <taxon>Eurotiomycetes</taxon>
        <taxon>Chaetothyriomycetidae</taxon>
        <taxon>Chaetothyriales</taxon>
        <taxon>Herpotrichiellaceae</taxon>
        <taxon>Capronia</taxon>
    </lineage>
</organism>
<comment type="similarity">
    <text evidence="2">Belongs to the major facilitator superfamily.</text>
</comment>
<evidence type="ECO:0000256" key="8">
    <source>
        <dbReference type="SAM" id="Phobius"/>
    </source>
</evidence>
<feature type="transmembrane region" description="Helical" evidence="8">
    <location>
        <begin position="428"/>
        <end position="448"/>
    </location>
</feature>
<feature type="transmembrane region" description="Helical" evidence="8">
    <location>
        <begin position="487"/>
        <end position="514"/>
    </location>
</feature>
<gene>
    <name evidence="9" type="ORF">A1O1_09201</name>
</gene>
<dbReference type="RefSeq" id="XP_007728247.1">
    <property type="nucleotide sequence ID" value="XM_007730057.1"/>
</dbReference>
<comment type="subcellular location">
    <subcellularLocation>
        <location evidence="1">Membrane</location>
        <topology evidence="1">Multi-pass membrane protein</topology>
    </subcellularLocation>
</comment>
<feature type="transmembrane region" description="Helical" evidence="8">
    <location>
        <begin position="402"/>
        <end position="421"/>
    </location>
</feature>
<dbReference type="eggNOG" id="KOG0254">
    <property type="taxonomic scope" value="Eukaryota"/>
</dbReference>
<evidence type="ECO:0000256" key="7">
    <source>
        <dbReference type="SAM" id="MobiDB-lite"/>
    </source>
</evidence>
<feature type="transmembrane region" description="Helical" evidence="8">
    <location>
        <begin position="173"/>
        <end position="195"/>
    </location>
</feature>
<evidence type="ECO:0000256" key="1">
    <source>
        <dbReference type="ARBA" id="ARBA00004141"/>
    </source>
</evidence>
<dbReference type="GO" id="GO:0022857">
    <property type="term" value="F:transmembrane transporter activity"/>
    <property type="evidence" value="ECO:0007669"/>
    <property type="project" value="InterPro"/>
</dbReference>
<keyword evidence="4 8" id="KW-0812">Transmembrane</keyword>
<keyword evidence="10" id="KW-1185">Reference proteome</keyword>
<comment type="caution">
    <text evidence="9">The sequence shown here is derived from an EMBL/GenBank/DDBJ whole genome shotgun (WGS) entry which is preliminary data.</text>
</comment>
<dbReference type="HOGENOM" id="CLU_012970_1_0_1"/>
<evidence type="ECO:0000256" key="4">
    <source>
        <dbReference type="ARBA" id="ARBA00022692"/>
    </source>
</evidence>
<keyword evidence="3" id="KW-0813">Transport</keyword>
<feature type="transmembrane region" description="Helical" evidence="8">
    <location>
        <begin position="150"/>
        <end position="167"/>
    </location>
</feature>
<reference evidence="9 10" key="1">
    <citation type="submission" date="2013-03" db="EMBL/GenBank/DDBJ databases">
        <title>The Genome Sequence of Capronia coronata CBS 617.96.</title>
        <authorList>
            <consortium name="The Broad Institute Genomics Platform"/>
            <person name="Cuomo C."/>
            <person name="de Hoog S."/>
            <person name="Gorbushina A."/>
            <person name="Walker B."/>
            <person name="Young S.K."/>
            <person name="Zeng Q."/>
            <person name="Gargeya S."/>
            <person name="Fitzgerald M."/>
            <person name="Haas B."/>
            <person name="Abouelleil A."/>
            <person name="Allen A.W."/>
            <person name="Alvarado L."/>
            <person name="Arachchi H.M."/>
            <person name="Berlin A.M."/>
            <person name="Chapman S.B."/>
            <person name="Gainer-Dewar J."/>
            <person name="Goldberg J."/>
            <person name="Griggs A."/>
            <person name="Gujja S."/>
            <person name="Hansen M."/>
            <person name="Howarth C."/>
            <person name="Imamovic A."/>
            <person name="Ireland A."/>
            <person name="Larimer J."/>
            <person name="McCowan C."/>
            <person name="Murphy C."/>
            <person name="Pearson M."/>
            <person name="Poon T.W."/>
            <person name="Priest M."/>
            <person name="Roberts A."/>
            <person name="Saif S."/>
            <person name="Shea T."/>
            <person name="Sisk P."/>
            <person name="Sykes S."/>
            <person name="Wortman J."/>
            <person name="Nusbaum C."/>
            <person name="Birren B."/>
        </authorList>
    </citation>
    <scope>NUCLEOTIDE SEQUENCE [LARGE SCALE GENOMIC DNA]</scope>
    <source>
        <strain evidence="9 10">CBS 617.96</strain>
    </source>
</reference>
<dbReference type="FunFam" id="1.20.1250.20:FF:000284">
    <property type="entry name" value="Siderophore iron transporter mirB"/>
    <property type="match status" value="1"/>
</dbReference>
<dbReference type="STRING" id="1182541.W9Y8S6"/>
<feature type="transmembrane region" description="Helical" evidence="8">
    <location>
        <begin position="282"/>
        <end position="307"/>
    </location>
</feature>
<dbReference type="Gene3D" id="1.20.1250.20">
    <property type="entry name" value="MFS general substrate transporter like domains"/>
    <property type="match status" value="2"/>
</dbReference>
<feature type="transmembrane region" description="Helical" evidence="8">
    <location>
        <begin position="207"/>
        <end position="226"/>
    </location>
</feature>
<feature type="transmembrane region" description="Helical" evidence="8">
    <location>
        <begin position="361"/>
        <end position="382"/>
    </location>
</feature>
<feature type="transmembrane region" description="Helical" evidence="8">
    <location>
        <begin position="565"/>
        <end position="584"/>
    </location>
</feature>
<feature type="transmembrane region" description="Helical" evidence="8">
    <location>
        <begin position="454"/>
        <end position="475"/>
    </location>
</feature>
<feature type="transmembrane region" description="Helical" evidence="8">
    <location>
        <begin position="238"/>
        <end position="261"/>
    </location>
</feature>
<keyword evidence="6 8" id="KW-0472">Membrane</keyword>
<evidence type="ECO:0000313" key="10">
    <source>
        <dbReference type="Proteomes" id="UP000019484"/>
    </source>
</evidence>
<dbReference type="PANTHER" id="PTHR23501">
    <property type="entry name" value="MAJOR FACILITATOR SUPERFAMILY"/>
    <property type="match status" value="1"/>
</dbReference>
<feature type="transmembrane region" description="Helical" evidence="8">
    <location>
        <begin position="319"/>
        <end position="341"/>
    </location>
</feature>
<evidence type="ECO:0000256" key="3">
    <source>
        <dbReference type="ARBA" id="ARBA00022448"/>
    </source>
</evidence>
<accession>W9Y8S6</accession>
<name>W9Y8S6_9EURO</name>
<evidence type="ECO:0000313" key="9">
    <source>
        <dbReference type="EMBL" id="EXJ78799.1"/>
    </source>
</evidence>
<dbReference type="OrthoDB" id="4078873at2759"/>
<evidence type="ECO:0008006" key="11">
    <source>
        <dbReference type="Google" id="ProtNLM"/>
    </source>
</evidence>
<protein>
    <recommendedName>
        <fullName evidence="11">Major facilitator superfamily (MFS) profile domain-containing protein</fullName>
    </recommendedName>
</protein>
<feature type="compositionally biased region" description="Basic and acidic residues" evidence="7">
    <location>
        <begin position="1"/>
        <end position="49"/>
    </location>
</feature>
<dbReference type="EMBL" id="AMWN01000011">
    <property type="protein sequence ID" value="EXJ78799.1"/>
    <property type="molecule type" value="Genomic_DNA"/>
</dbReference>